<dbReference type="GO" id="GO:0004190">
    <property type="term" value="F:aspartic-type endopeptidase activity"/>
    <property type="evidence" value="ECO:0007669"/>
    <property type="project" value="InterPro"/>
</dbReference>
<dbReference type="AlphaFoldDB" id="A0A9X1YNS8"/>
<proteinExistence type="predicted"/>
<keyword evidence="3" id="KW-1185">Reference proteome</keyword>
<protein>
    <submittedName>
        <fullName evidence="2">Retroviral-like aspartic protease family protein</fullName>
    </submittedName>
</protein>
<dbReference type="Proteomes" id="UP001139353">
    <property type="component" value="Unassembled WGS sequence"/>
</dbReference>
<comment type="caution">
    <text evidence="2">The sequence shown here is derived from an EMBL/GenBank/DDBJ whole genome shotgun (WGS) entry which is preliminary data.</text>
</comment>
<dbReference type="CDD" id="cd05483">
    <property type="entry name" value="retropepsin_like_bacteria"/>
    <property type="match status" value="1"/>
</dbReference>
<accession>A0A9X1YNS8</accession>
<dbReference type="InterPro" id="IPR034122">
    <property type="entry name" value="Retropepsin-like_bacterial"/>
</dbReference>
<name>A0A9X1YNS8_9BURK</name>
<dbReference type="Pfam" id="PF13975">
    <property type="entry name" value="gag-asp_proteas"/>
    <property type="match status" value="1"/>
</dbReference>
<dbReference type="Gene3D" id="2.40.70.10">
    <property type="entry name" value="Acid Proteases"/>
    <property type="match status" value="1"/>
</dbReference>
<keyword evidence="1" id="KW-0732">Signal</keyword>
<dbReference type="InterPro" id="IPR001969">
    <property type="entry name" value="Aspartic_peptidase_AS"/>
</dbReference>
<evidence type="ECO:0000313" key="2">
    <source>
        <dbReference type="EMBL" id="MCK9689654.1"/>
    </source>
</evidence>
<keyword evidence="2" id="KW-0645">Protease</keyword>
<gene>
    <name evidence="2" type="ORF">LPC04_28375</name>
</gene>
<evidence type="ECO:0000256" key="1">
    <source>
        <dbReference type="SAM" id="SignalP"/>
    </source>
</evidence>
<dbReference type="EMBL" id="JAJLJH010000017">
    <property type="protein sequence ID" value="MCK9689654.1"/>
    <property type="molecule type" value="Genomic_DNA"/>
</dbReference>
<dbReference type="NCBIfam" id="TIGR02281">
    <property type="entry name" value="clan_AA_DTGA"/>
    <property type="match status" value="1"/>
</dbReference>
<organism evidence="2 3">
    <name type="scientific">Scleromatobacter humisilvae</name>
    <dbReference type="NCBI Taxonomy" id="2897159"/>
    <lineage>
        <taxon>Bacteria</taxon>
        <taxon>Pseudomonadati</taxon>
        <taxon>Pseudomonadota</taxon>
        <taxon>Betaproteobacteria</taxon>
        <taxon>Burkholderiales</taxon>
        <taxon>Sphaerotilaceae</taxon>
        <taxon>Scleromatobacter</taxon>
    </lineage>
</organism>
<dbReference type="SUPFAM" id="SSF50630">
    <property type="entry name" value="Acid proteases"/>
    <property type="match status" value="1"/>
</dbReference>
<dbReference type="PROSITE" id="PS00141">
    <property type="entry name" value="ASP_PROTEASE"/>
    <property type="match status" value="1"/>
</dbReference>
<keyword evidence="2" id="KW-0378">Hydrolase</keyword>
<feature type="chain" id="PRO_5040813134" evidence="1">
    <location>
        <begin position="30"/>
        <end position="222"/>
    </location>
</feature>
<dbReference type="InterPro" id="IPR011969">
    <property type="entry name" value="Clan_AA_Asp_peptidase_C"/>
</dbReference>
<dbReference type="RefSeq" id="WP_275685707.1">
    <property type="nucleotide sequence ID" value="NZ_JAJLJH010000017.1"/>
</dbReference>
<feature type="signal peptide" evidence="1">
    <location>
        <begin position="1"/>
        <end position="29"/>
    </location>
</feature>
<sequence length="222" mass="22557">MNRISTSSSRRRLAAAGALLCALVAAAQAQSVAFSGMLGDKALLIINGQARGVAVGATVEGVKLVRLDGTQAQVEAGGKTQTLRLGGTAVLAGDTGGRGKGTRIVLPVGSGGHYTAMGAINGHSVPFLVDTGATTIAMGADVANRLGLDPADSTQSAAMTANGAVATRTITLRQVTIGDVTVYNVEAMVMPQAMPVVLLGNSFLSHFQMHSDNDTLVLDKKN</sequence>
<reference evidence="2" key="1">
    <citation type="submission" date="2021-11" db="EMBL/GenBank/DDBJ databases">
        <title>BS-T2-15 a new species belonging to the Comamonadaceae family isolated from the soil of a French oak forest.</title>
        <authorList>
            <person name="Mieszkin S."/>
            <person name="Alain K."/>
        </authorList>
    </citation>
    <scope>NUCLEOTIDE SEQUENCE</scope>
    <source>
        <strain evidence="2">BS-T2-15</strain>
    </source>
</reference>
<dbReference type="GO" id="GO:0006508">
    <property type="term" value="P:proteolysis"/>
    <property type="evidence" value="ECO:0007669"/>
    <property type="project" value="UniProtKB-KW"/>
</dbReference>
<dbReference type="InterPro" id="IPR021109">
    <property type="entry name" value="Peptidase_aspartic_dom_sf"/>
</dbReference>
<evidence type="ECO:0000313" key="3">
    <source>
        <dbReference type="Proteomes" id="UP001139353"/>
    </source>
</evidence>